<sequence>MSALPPLPASVRRVAVVSGYFNPLHIGHLDMMESARALADALVVIVNNDAQQVMKKGKVITDETDRLRIVNALRVADAALVAVDEDGSVAASLEVIHAAYPGLELTFCNGGDRSPGGDPVPTAESSVCERLGITMVWGVGGEAKADSSTRINEALGI</sequence>
<dbReference type="RefSeq" id="WP_194706102.1">
    <property type="nucleotide sequence ID" value="NZ_JADKPN010000002.1"/>
</dbReference>
<organism evidence="4 5">
    <name type="scientific">Nocardioides islandensis</name>
    <dbReference type="NCBI Taxonomy" id="433663"/>
    <lineage>
        <taxon>Bacteria</taxon>
        <taxon>Bacillati</taxon>
        <taxon>Actinomycetota</taxon>
        <taxon>Actinomycetes</taxon>
        <taxon>Propionibacteriales</taxon>
        <taxon>Nocardioidaceae</taxon>
        <taxon>Nocardioides</taxon>
    </lineage>
</organism>
<comment type="caution">
    <text evidence="4">The sequence shown here is derived from an EMBL/GenBank/DDBJ whole genome shotgun (WGS) entry which is preliminary data.</text>
</comment>
<dbReference type="EMBL" id="JADKPN010000002">
    <property type="protein sequence ID" value="MBF4762943.1"/>
    <property type="molecule type" value="Genomic_DNA"/>
</dbReference>
<protein>
    <submittedName>
        <fullName evidence="4">Adenylyltransferase/cytidyltransferase family protein</fullName>
    </submittedName>
</protein>
<dbReference type="InterPro" id="IPR014729">
    <property type="entry name" value="Rossmann-like_a/b/a_fold"/>
</dbReference>
<keyword evidence="2 4" id="KW-0548">Nucleotidyltransferase</keyword>
<feature type="domain" description="Cytidyltransferase-like" evidence="3">
    <location>
        <begin position="17"/>
        <end position="87"/>
    </location>
</feature>
<reference evidence="4" key="1">
    <citation type="submission" date="2020-11" db="EMBL/GenBank/DDBJ databases">
        <title>Nocardioides sp. nov., isolated from Soil of Cynanchum wilfordii Hemsley rhizosphere.</title>
        <authorList>
            <person name="Lee J.-S."/>
            <person name="Suh M.K."/>
            <person name="Kim J.-S."/>
        </authorList>
    </citation>
    <scope>NUCLEOTIDE SEQUENCE</scope>
    <source>
        <strain evidence="4">KCTC 19275</strain>
    </source>
</reference>
<accession>A0A930YDM9</accession>
<name>A0A930YDM9_9ACTN</name>
<evidence type="ECO:0000256" key="2">
    <source>
        <dbReference type="ARBA" id="ARBA00022695"/>
    </source>
</evidence>
<evidence type="ECO:0000313" key="5">
    <source>
        <dbReference type="Proteomes" id="UP000640489"/>
    </source>
</evidence>
<evidence type="ECO:0000256" key="1">
    <source>
        <dbReference type="ARBA" id="ARBA00022679"/>
    </source>
</evidence>
<dbReference type="GO" id="GO:0016779">
    <property type="term" value="F:nucleotidyltransferase activity"/>
    <property type="evidence" value="ECO:0007669"/>
    <property type="project" value="UniProtKB-KW"/>
</dbReference>
<dbReference type="SUPFAM" id="SSF52374">
    <property type="entry name" value="Nucleotidylyl transferase"/>
    <property type="match status" value="1"/>
</dbReference>
<dbReference type="Gene3D" id="3.40.50.620">
    <property type="entry name" value="HUPs"/>
    <property type="match status" value="1"/>
</dbReference>
<dbReference type="Pfam" id="PF01467">
    <property type="entry name" value="CTP_transf_like"/>
    <property type="match status" value="1"/>
</dbReference>
<dbReference type="PANTHER" id="PTHR43793">
    <property type="entry name" value="FAD SYNTHASE"/>
    <property type="match status" value="1"/>
</dbReference>
<keyword evidence="5" id="KW-1185">Reference proteome</keyword>
<keyword evidence="1" id="KW-0808">Transferase</keyword>
<dbReference type="NCBIfam" id="TIGR00125">
    <property type="entry name" value="cyt_tran_rel"/>
    <property type="match status" value="1"/>
</dbReference>
<evidence type="ECO:0000259" key="3">
    <source>
        <dbReference type="Pfam" id="PF01467"/>
    </source>
</evidence>
<dbReference type="AlphaFoldDB" id="A0A930YDM9"/>
<evidence type="ECO:0000313" key="4">
    <source>
        <dbReference type="EMBL" id="MBF4762943.1"/>
    </source>
</evidence>
<dbReference type="PANTHER" id="PTHR43793:SF1">
    <property type="entry name" value="FAD SYNTHASE"/>
    <property type="match status" value="1"/>
</dbReference>
<dbReference type="InterPro" id="IPR050385">
    <property type="entry name" value="Archaeal_FAD_synthase"/>
</dbReference>
<gene>
    <name evidence="4" type="ORF">ISU07_07365</name>
</gene>
<dbReference type="Proteomes" id="UP000640489">
    <property type="component" value="Unassembled WGS sequence"/>
</dbReference>
<proteinExistence type="predicted"/>
<dbReference type="InterPro" id="IPR004821">
    <property type="entry name" value="Cyt_trans-like"/>
</dbReference>